<protein>
    <submittedName>
        <fullName evidence="1">Uncharacterized protein</fullName>
    </submittedName>
</protein>
<reference evidence="1" key="2">
    <citation type="journal article" date="2015" name="Fish Shellfish Immunol.">
        <title>Early steps in the European eel (Anguilla anguilla)-Vibrio vulnificus interaction in the gills: Role of the RtxA13 toxin.</title>
        <authorList>
            <person name="Callol A."/>
            <person name="Pajuelo D."/>
            <person name="Ebbesson L."/>
            <person name="Teles M."/>
            <person name="MacKenzie S."/>
            <person name="Amaro C."/>
        </authorList>
    </citation>
    <scope>NUCLEOTIDE SEQUENCE</scope>
</reference>
<reference evidence="1" key="1">
    <citation type="submission" date="2014-11" db="EMBL/GenBank/DDBJ databases">
        <authorList>
            <person name="Amaro Gonzalez C."/>
        </authorList>
    </citation>
    <scope>NUCLEOTIDE SEQUENCE</scope>
</reference>
<dbReference type="EMBL" id="GBXM01016803">
    <property type="protein sequence ID" value="JAH91774.1"/>
    <property type="molecule type" value="Transcribed_RNA"/>
</dbReference>
<dbReference type="AlphaFoldDB" id="A0A0E9WN16"/>
<name>A0A0E9WN16_ANGAN</name>
<evidence type="ECO:0000313" key="1">
    <source>
        <dbReference type="EMBL" id="JAH91774.1"/>
    </source>
</evidence>
<accession>A0A0E9WN16</accession>
<proteinExistence type="predicted"/>
<organism evidence="1">
    <name type="scientific">Anguilla anguilla</name>
    <name type="common">European freshwater eel</name>
    <name type="synonym">Muraena anguilla</name>
    <dbReference type="NCBI Taxonomy" id="7936"/>
    <lineage>
        <taxon>Eukaryota</taxon>
        <taxon>Metazoa</taxon>
        <taxon>Chordata</taxon>
        <taxon>Craniata</taxon>
        <taxon>Vertebrata</taxon>
        <taxon>Euteleostomi</taxon>
        <taxon>Actinopterygii</taxon>
        <taxon>Neopterygii</taxon>
        <taxon>Teleostei</taxon>
        <taxon>Anguilliformes</taxon>
        <taxon>Anguillidae</taxon>
        <taxon>Anguilla</taxon>
    </lineage>
</organism>
<sequence>MTGRASGPLVNRTQLADLRVLIQQLECYRTSDSYHYEEQQHEIAYPKLQIKLNLPPPTKTQLADLHVLIQQLECYRTRDSYHYEERA</sequence>